<organism evidence="2 3">
    <name type="scientific">Pseudomonas synxantha</name>
    <dbReference type="NCBI Taxonomy" id="47883"/>
    <lineage>
        <taxon>Bacteria</taxon>
        <taxon>Pseudomonadati</taxon>
        <taxon>Pseudomonadota</taxon>
        <taxon>Gammaproteobacteria</taxon>
        <taxon>Pseudomonadales</taxon>
        <taxon>Pseudomonadaceae</taxon>
        <taxon>Pseudomonas</taxon>
    </lineage>
</organism>
<dbReference type="AlphaFoldDB" id="A0A3G7U266"/>
<evidence type="ECO:0000313" key="3">
    <source>
        <dbReference type="Proteomes" id="UP000268696"/>
    </source>
</evidence>
<dbReference type="EMBL" id="CP027754">
    <property type="protein sequence ID" value="AZE53483.1"/>
    <property type="molecule type" value="Genomic_DNA"/>
</dbReference>
<protein>
    <submittedName>
        <fullName evidence="2">Uncharacterized protein</fullName>
    </submittedName>
</protein>
<sequence>MKTMLLALIMVASPVALAETVLVEPGPGHMFVGDEFNARSAVEVLYQDRPCKLPVVNAKDMREYTTTAIAIQVKACWGRTLGGGVLRVFEDGSIKPAQENAYVVASVDKTGNAVVTKSIYDKNRYEPCTRKYQKGQWCQKGQD</sequence>
<keyword evidence="1" id="KW-0732">Signal</keyword>
<name>A0A3G7U266_9PSED</name>
<feature type="signal peptide" evidence="1">
    <location>
        <begin position="1"/>
        <end position="18"/>
    </location>
</feature>
<evidence type="ECO:0000313" key="2">
    <source>
        <dbReference type="EMBL" id="AZE53483.1"/>
    </source>
</evidence>
<dbReference type="Proteomes" id="UP000268696">
    <property type="component" value="Chromosome"/>
</dbReference>
<gene>
    <name evidence="2" type="ORF">C4K03_1312</name>
</gene>
<reference evidence="2 3" key="1">
    <citation type="submission" date="2018-03" db="EMBL/GenBank/DDBJ databases">
        <title>Diversity of phytobeneficial traits revealed by whole-genome analysis of worldwide-isolated phenazine-producing Pseudomonas spp.</title>
        <authorList>
            <person name="Biessy A."/>
            <person name="Novinscak A."/>
            <person name="Blom J."/>
            <person name="Leger G."/>
            <person name="Thomashow L.S."/>
            <person name="Cazorla F.M."/>
            <person name="Josic D."/>
            <person name="Filion M."/>
        </authorList>
    </citation>
    <scope>NUCLEOTIDE SEQUENCE [LARGE SCALE GENOMIC DNA]</scope>
    <source>
        <strain evidence="2 3">30B</strain>
    </source>
</reference>
<feature type="chain" id="PRO_5018195277" evidence="1">
    <location>
        <begin position="19"/>
        <end position="143"/>
    </location>
</feature>
<dbReference type="RefSeq" id="WP_124376586.1">
    <property type="nucleotide sequence ID" value="NZ_CP027754.1"/>
</dbReference>
<evidence type="ECO:0000256" key="1">
    <source>
        <dbReference type="SAM" id="SignalP"/>
    </source>
</evidence>
<accession>A0A3G7U266</accession>
<proteinExistence type="predicted"/>